<accession>A9D9V3</accession>
<sequence>MVSSSGANPSSHSAYLKMKGELEAKVIELGFQRLSIIQPSLLLGKRQDVRLGEKLGSKLLPLICRLLGLSKYRPITGKSGSREEV</sequence>
<reference evidence="1 2" key="1">
    <citation type="submission" date="2007-10" db="EMBL/GenBank/DDBJ databases">
        <authorList>
            <person name="Yayanos A."/>
            <person name="Ferriera S."/>
            <person name="Johnson J."/>
            <person name="Kravitz S."/>
            <person name="Halpern A."/>
            <person name="Remington K."/>
            <person name="Beeson K."/>
            <person name="Tran B."/>
            <person name="Rogers Y.-H."/>
            <person name="Friedman R."/>
            <person name="Venter J.C."/>
        </authorList>
    </citation>
    <scope>NUCLEOTIDE SEQUENCE [LARGE SCALE GENOMIC DNA]</scope>
    <source>
        <strain evidence="1 2">KT99</strain>
    </source>
</reference>
<dbReference type="STRING" id="314608.KT99_08178"/>
<protein>
    <submittedName>
        <fullName evidence="1">Putative NADH dehydrogenase with NAD(P)-binding domain</fullName>
    </submittedName>
</protein>
<dbReference type="EMBL" id="ABIC01000016">
    <property type="protein sequence ID" value="EDQ00823.1"/>
    <property type="molecule type" value="Genomic_DNA"/>
</dbReference>
<dbReference type="InterPro" id="IPR036291">
    <property type="entry name" value="NAD(P)-bd_dom_sf"/>
</dbReference>
<name>A9D9V3_9GAMM</name>
<dbReference type="SUPFAM" id="SSF51735">
    <property type="entry name" value="NAD(P)-binding Rossmann-fold domains"/>
    <property type="match status" value="1"/>
</dbReference>
<dbReference type="PANTHER" id="PTHR14097:SF7">
    <property type="entry name" value="OXIDOREDUCTASE HTATIP2"/>
    <property type="match status" value="1"/>
</dbReference>
<proteinExistence type="predicted"/>
<evidence type="ECO:0000313" key="1">
    <source>
        <dbReference type="EMBL" id="EDQ00823.1"/>
    </source>
</evidence>
<dbReference type="Proteomes" id="UP000005839">
    <property type="component" value="Unassembled WGS sequence"/>
</dbReference>
<keyword evidence="2" id="KW-1185">Reference proteome</keyword>
<gene>
    <name evidence="1" type="ORF">KT99_08178</name>
</gene>
<dbReference type="Gene3D" id="3.40.50.720">
    <property type="entry name" value="NAD(P)-binding Rossmann-like Domain"/>
    <property type="match status" value="1"/>
</dbReference>
<organism evidence="1 2">
    <name type="scientific">Shewanella benthica KT99</name>
    <dbReference type="NCBI Taxonomy" id="314608"/>
    <lineage>
        <taxon>Bacteria</taxon>
        <taxon>Pseudomonadati</taxon>
        <taxon>Pseudomonadota</taxon>
        <taxon>Gammaproteobacteria</taxon>
        <taxon>Alteromonadales</taxon>
        <taxon>Shewanellaceae</taxon>
        <taxon>Shewanella</taxon>
    </lineage>
</organism>
<dbReference type="AlphaFoldDB" id="A9D9V3"/>
<comment type="caution">
    <text evidence="1">The sequence shown here is derived from an EMBL/GenBank/DDBJ whole genome shotgun (WGS) entry which is preliminary data.</text>
</comment>
<dbReference type="PANTHER" id="PTHR14097">
    <property type="entry name" value="OXIDOREDUCTASE HTATIP2"/>
    <property type="match status" value="1"/>
</dbReference>
<evidence type="ECO:0000313" key="2">
    <source>
        <dbReference type="Proteomes" id="UP000005839"/>
    </source>
</evidence>